<organism evidence="1 2">
    <name type="scientific">Imbroritus primus</name>
    <dbReference type="NCBI Taxonomy" id="3058603"/>
    <lineage>
        <taxon>Bacteria</taxon>
        <taxon>Pseudomonadati</taxon>
        <taxon>Pseudomonadota</taxon>
        <taxon>Betaproteobacteria</taxon>
        <taxon>Burkholderiales</taxon>
        <taxon>Burkholderiaceae</taxon>
        <taxon>Imbroritus</taxon>
    </lineage>
</organism>
<accession>A0ACD3SNH9</accession>
<protein>
    <submittedName>
        <fullName evidence="1">Type II secretion system protein GspG</fullName>
    </submittedName>
</protein>
<gene>
    <name evidence="1" type="primary">gspG</name>
    <name evidence="1" type="ORF">MW7_009935</name>
</gene>
<comment type="caution">
    <text evidence="1">The sequence shown here is derived from an EMBL/GenBank/DDBJ whole genome shotgun (WGS) entry which is preliminary data.</text>
</comment>
<keyword evidence="2" id="KW-1185">Reference proteome</keyword>
<proteinExistence type="predicted"/>
<name>A0ACD3SNH9_9BURK</name>
<evidence type="ECO:0000313" key="2">
    <source>
        <dbReference type="Proteomes" id="UP000004277"/>
    </source>
</evidence>
<reference evidence="1" key="1">
    <citation type="submission" date="2019-05" db="EMBL/GenBank/DDBJ databases">
        <title>Revised genome assembly of Burkholderiaceae (previously Ralstonia) sp. PBA.</title>
        <authorList>
            <person name="Gan H.M."/>
        </authorList>
    </citation>
    <scope>NUCLEOTIDE SEQUENCE</scope>
    <source>
        <strain evidence="1">PBA</strain>
    </source>
</reference>
<evidence type="ECO:0000313" key="1">
    <source>
        <dbReference type="EMBL" id="TMS57792.1"/>
    </source>
</evidence>
<dbReference type="Proteomes" id="UP000004277">
    <property type="component" value="Unassembled WGS sequence"/>
</dbReference>
<sequence length="157" mass="17070">MCTLLRRTLCQSTPSRGTRRPSRGFTLIEIMVVIVILGVLAALVVPKVMSRPDEARIIAAKQDIAAIMQGLKLYRLDNGRYPTSEQGLQALVSKPSAEPVPNNWKGGGYLEKLPKDPWGQPYQYLNPGVRGELDVFSFGADGQAGGSGNDADIGNWE</sequence>
<dbReference type="EMBL" id="AKCV02000017">
    <property type="protein sequence ID" value="TMS57792.1"/>
    <property type="molecule type" value="Genomic_DNA"/>
</dbReference>